<feature type="signal peptide" evidence="2">
    <location>
        <begin position="1"/>
        <end position="28"/>
    </location>
</feature>
<keyword evidence="4" id="KW-1185">Reference proteome</keyword>
<protein>
    <recommendedName>
        <fullName evidence="5">Small secreted domain</fullName>
    </recommendedName>
</protein>
<accession>A0A9X2Z3Y1</accession>
<evidence type="ECO:0008006" key="5">
    <source>
        <dbReference type="Google" id="ProtNLM"/>
    </source>
</evidence>
<evidence type="ECO:0000256" key="2">
    <source>
        <dbReference type="SAM" id="SignalP"/>
    </source>
</evidence>
<feature type="region of interest" description="Disordered" evidence="1">
    <location>
        <begin position="30"/>
        <end position="54"/>
    </location>
</feature>
<sequence length="76" mass="7340">MIDLKAIAAGVGVAGALVFGVGAGVANAAPTDPTVPSVQGTSSQSDNHATSPSPYAAYDGPGMCATPGLYFVNICA</sequence>
<evidence type="ECO:0000256" key="1">
    <source>
        <dbReference type="SAM" id="MobiDB-lite"/>
    </source>
</evidence>
<dbReference type="EMBL" id="JACKVK010000008">
    <property type="protein sequence ID" value="MCV7421442.1"/>
    <property type="molecule type" value="Genomic_DNA"/>
</dbReference>
<evidence type="ECO:0000313" key="3">
    <source>
        <dbReference type="EMBL" id="MCV7421442.1"/>
    </source>
</evidence>
<reference evidence="3" key="2">
    <citation type="journal article" date="2022" name="BMC Genomics">
        <title>Comparative genome analysis of mycobacteria focusing on tRNA and non-coding RNA.</title>
        <authorList>
            <person name="Behra P.R.K."/>
            <person name="Pettersson B.M.F."/>
            <person name="Ramesh M."/>
            <person name="Das S."/>
            <person name="Dasgupta S."/>
            <person name="Kirsebom L.A."/>
        </authorList>
    </citation>
    <scope>NUCLEOTIDE SEQUENCE</scope>
    <source>
        <strain evidence="3">DSM 44838</strain>
    </source>
</reference>
<dbReference type="AlphaFoldDB" id="A0A9X2Z3Y1"/>
<keyword evidence="2" id="KW-0732">Signal</keyword>
<comment type="caution">
    <text evidence="3">The sequence shown here is derived from an EMBL/GenBank/DDBJ whole genome shotgun (WGS) entry which is preliminary data.</text>
</comment>
<dbReference type="RefSeq" id="WP_263996217.1">
    <property type="nucleotide sequence ID" value="NZ_JACKVK010000008.1"/>
</dbReference>
<organism evidence="3 4">
    <name type="scientific">Mycobacterium yunnanensis</name>
    <dbReference type="NCBI Taxonomy" id="368477"/>
    <lineage>
        <taxon>Bacteria</taxon>
        <taxon>Bacillati</taxon>
        <taxon>Actinomycetota</taxon>
        <taxon>Actinomycetes</taxon>
        <taxon>Mycobacteriales</taxon>
        <taxon>Mycobacteriaceae</taxon>
        <taxon>Mycobacterium</taxon>
    </lineage>
</organism>
<gene>
    <name evidence="3" type="ORF">H7K45_12895</name>
</gene>
<reference evidence="3" key="1">
    <citation type="submission" date="2020-07" db="EMBL/GenBank/DDBJ databases">
        <authorList>
            <person name="Pettersson B.M.F."/>
            <person name="Behra P.R.K."/>
            <person name="Ramesh M."/>
            <person name="Das S."/>
            <person name="Dasgupta S."/>
            <person name="Kirsebom L.A."/>
        </authorList>
    </citation>
    <scope>NUCLEOTIDE SEQUENCE</scope>
    <source>
        <strain evidence="3">DSM 44838</strain>
    </source>
</reference>
<dbReference type="Proteomes" id="UP001141629">
    <property type="component" value="Unassembled WGS sequence"/>
</dbReference>
<feature type="compositionally biased region" description="Polar residues" evidence="1">
    <location>
        <begin position="34"/>
        <end position="53"/>
    </location>
</feature>
<evidence type="ECO:0000313" key="4">
    <source>
        <dbReference type="Proteomes" id="UP001141629"/>
    </source>
</evidence>
<proteinExistence type="predicted"/>
<feature type="chain" id="PRO_5040727457" description="Small secreted domain" evidence="2">
    <location>
        <begin position="29"/>
        <end position="76"/>
    </location>
</feature>
<name>A0A9X2Z3Y1_9MYCO</name>